<dbReference type="InterPro" id="IPR053051">
    <property type="entry name" value="HDAC_complex_subunit"/>
</dbReference>
<feature type="compositionally biased region" description="Low complexity" evidence="4">
    <location>
        <begin position="411"/>
        <end position="431"/>
    </location>
</feature>
<dbReference type="OrthoDB" id="79252at2759"/>
<dbReference type="SUPFAM" id="SSF57903">
    <property type="entry name" value="FYVE/PHD zinc finger"/>
    <property type="match status" value="1"/>
</dbReference>
<feature type="compositionally biased region" description="Low complexity" evidence="4">
    <location>
        <begin position="189"/>
        <end position="199"/>
    </location>
</feature>
<dbReference type="InterPro" id="IPR019786">
    <property type="entry name" value="Zinc_finger_PHD-type_CS"/>
</dbReference>
<dbReference type="SMART" id="SM00249">
    <property type="entry name" value="PHD"/>
    <property type="match status" value="1"/>
</dbReference>
<reference evidence="7" key="1">
    <citation type="submission" date="2014-03" db="EMBL/GenBank/DDBJ databases">
        <title>The Genome Sequence of Puccinia striiformis f. sp. tritici PST-78.</title>
        <authorList>
            <consortium name="The Broad Institute Genome Sequencing Platform"/>
            <person name="Cuomo C."/>
            <person name="Hulbert S."/>
            <person name="Chen X."/>
            <person name="Walker B."/>
            <person name="Young S.K."/>
            <person name="Zeng Q."/>
            <person name="Gargeya S."/>
            <person name="Fitzgerald M."/>
            <person name="Haas B."/>
            <person name="Abouelleil A."/>
            <person name="Alvarado L."/>
            <person name="Arachchi H.M."/>
            <person name="Berlin A.M."/>
            <person name="Chapman S.B."/>
            <person name="Goldberg J."/>
            <person name="Griggs A."/>
            <person name="Gujja S."/>
            <person name="Hansen M."/>
            <person name="Howarth C."/>
            <person name="Imamovic A."/>
            <person name="Larimer J."/>
            <person name="McCowan C."/>
            <person name="Montmayeur A."/>
            <person name="Murphy C."/>
            <person name="Neiman D."/>
            <person name="Pearson M."/>
            <person name="Priest M."/>
            <person name="Roberts A."/>
            <person name="Saif S."/>
            <person name="Shea T."/>
            <person name="Sisk P."/>
            <person name="Sykes S."/>
            <person name="Wortman J."/>
            <person name="Nusbaum C."/>
            <person name="Birren B."/>
        </authorList>
    </citation>
    <scope>NUCLEOTIDE SEQUENCE [LARGE SCALE GENOMIC DNA]</scope>
    <source>
        <strain evidence="7">race PST-78</strain>
    </source>
</reference>
<dbReference type="Gene3D" id="3.30.40.10">
    <property type="entry name" value="Zinc/RING finger domain, C3HC4 (zinc finger)"/>
    <property type="match status" value="1"/>
</dbReference>
<keyword evidence="2" id="KW-0863">Zinc-finger</keyword>
<feature type="compositionally biased region" description="Basic and acidic residues" evidence="4">
    <location>
        <begin position="87"/>
        <end position="96"/>
    </location>
</feature>
<protein>
    <recommendedName>
        <fullName evidence="5">Zinc finger PHD-type domain-containing protein</fullName>
    </recommendedName>
</protein>
<dbReference type="PANTHER" id="PTHR47793:SF1">
    <property type="entry name" value="HISTONE DEACETYLASE COMPLEX SUBUNIT CTI6"/>
    <property type="match status" value="1"/>
</dbReference>
<dbReference type="InterPro" id="IPR013083">
    <property type="entry name" value="Znf_RING/FYVE/PHD"/>
</dbReference>
<keyword evidence="7" id="KW-1185">Reference proteome</keyword>
<evidence type="ECO:0000256" key="1">
    <source>
        <dbReference type="ARBA" id="ARBA00022723"/>
    </source>
</evidence>
<feature type="region of interest" description="Disordered" evidence="4">
    <location>
        <begin position="534"/>
        <end position="567"/>
    </location>
</feature>
<feature type="compositionally biased region" description="Low complexity" evidence="4">
    <location>
        <begin position="535"/>
        <end position="567"/>
    </location>
</feature>
<keyword evidence="3" id="KW-0862">Zinc</keyword>
<evidence type="ECO:0000256" key="3">
    <source>
        <dbReference type="ARBA" id="ARBA00022833"/>
    </source>
</evidence>
<keyword evidence="1" id="KW-0479">Metal-binding</keyword>
<feature type="region of interest" description="Disordered" evidence="4">
    <location>
        <begin position="263"/>
        <end position="431"/>
    </location>
</feature>
<name>A0A0L0V4C5_9BASI</name>
<feature type="domain" description="Zinc finger PHD-type" evidence="5">
    <location>
        <begin position="125"/>
        <end position="171"/>
    </location>
</feature>
<dbReference type="PANTHER" id="PTHR47793">
    <property type="entry name" value="HISTONE DEACETYLASE COMPLEX SUBUNIT CTI6"/>
    <property type="match status" value="1"/>
</dbReference>
<feature type="compositionally biased region" description="Polar residues" evidence="4">
    <location>
        <begin position="264"/>
        <end position="273"/>
    </location>
</feature>
<dbReference type="STRING" id="1165861.A0A0L0V4C5"/>
<feature type="region of interest" description="Disordered" evidence="4">
    <location>
        <begin position="180"/>
        <end position="206"/>
    </location>
</feature>
<dbReference type="EMBL" id="AJIL01000129">
    <property type="protein sequence ID" value="KNE93834.1"/>
    <property type="molecule type" value="Genomic_DNA"/>
</dbReference>
<feature type="region of interest" description="Disordered" evidence="4">
    <location>
        <begin position="1"/>
        <end position="114"/>
    </location>
</feature>
<dbReference type="Proteomes" id="UP000054564">
    <property type="component" value="Unassembled WGS sequence"/>
</dbReference>
<evidence type="ECO:0000259" key="5">
    <source>
        <dbReference type="SMART" id="SM00249"/>
    </source>
</evidence>
<dbReference type="InterPro" id="IPR011011">
    <property type="entry name" value="Znf_FYVE_PHD"/>
</dbReference>
<evidence type="ECO:0000256" key="4">
    <source>
        <dbReference type="SAM" id="MobiDB-lite"/>
    </source>
</evidence>
<dbReference type="InterPro" id="IPR001965">
    <property type="entry name" value="Znf_PHD"/>
</dbReference>
<sequence>MSPEPHQSNYSAEQLEAEELSNLRLRSRTSTATSNSKTDQTSVVGQTNSSLPSPVIAPQNVPSKAQRGSRGGSRKSNKSTRRSSLNQKKEPKKKLESGNSPPSLPNNPPQKQEIVPEEEDANITRCVCGEDNDEANDVIMFQCDKCSVWQHGPCVGLYAEFPGDYFCEKCRPDLHITGQYKKSTAQQPSRRSPSFTSSSSRRERVNPDAASLAAFLTDAGVKPEDQLSLGGFALPTFAQTRRQSNMLVDGVVQLSQKKHPVIDTSCSSTTESALPSAIPDSHKTKRKRPSLDLLDSPTLQNTEPTLEEKLKRPRISPVADLPSPAASVSTTTSKLHNPPSASSLFSGPIGKQKRSRKVDAADDPGVATSNSKNKAAGVFAGRNPVSASSTASGRRGSPTKRSREDGRRTKQQQQQVTEQQQAQQQQQQRQQQVEAMLSEGWGLPDHLSYLDYLLPSAFPQPLVIEGLSIDQNGSLSETNNKIYETPAKVKFPSKRTTIADLRKRSKHLVDYLQKVQIESSDREKRNELIAKSLRSQNQNQQHSLNNNNHPTQLVDSSSLHNSDSFSSVHSVVSPKTLEIIDDLSRQLYHWQEKFKQN</sequence>
<dbReference type="AlphaFoldDB" id="A0A0L0V4C5"/>
<feature type="compositionally biased region" description="Low complexity" evidence="4">
    <location>
        <begin position="386"/>
        <end position="396"/>
    </location>
</feature>
<feature type="compositionally biased region" description="Basic residues" evidence="4">
    <location>
        <begin position="72"/>
        <end position="81"/>
    </location>
</feature>
<feature type="compositionally biased region" description="Polar residues" evidence="4">
    <location>
        <begin position="28"/>
        <end position="52"/>
    </location>
</feature>
<gene>
    <name evidence="6" type="ORF">PSTG_12834</name>
</gene>
<comment type="caution">
    <text evidence="6">The sequence shown here is derived from an EMBL/GenBank/DDBJ whole genome shotgun (WGS) entry which is preliminary data.</text>
</comment>
<accession>A0A0L0V4C5</accession>
<evidence type="ECO:0000256" key="2">
    <source>
        <dbReference type="ARBA" id="ARBA00022771"/>
    </source>
</evidence>
<feature type="compositionally biased region" description="Low complexity" evidence="4">
    <location>
        <begin position="322"/>
        <end position="333"/>
    </location>
</feature>
<proteinExistence type="predicted"/>
<evidence type="ECO:0000313" key="6">
    <source>
        <dbReference type="EMBL" id="KNE93834.1"/>
    </source>
</evidence>
<dbReference type="Pfam" id="PF20826">
    <property type="entry name" value="PHD_5"/>
    <property type="match status" value="1"/>
</dbReference>
<dbReference type="PROSITE" id="PS01359">
    <property type="entry name" value="ZF_PHD_1"/>
    <property type="match status" value="1"/>
</dbReference>
<feature type="compositionally biased region" description="Polar residues" evidence="4">
    <location>
        <begin position="1"/>
        <end position="12"/>
    </location>
</feature>
<organism evidence="6 7">
    <name type="scientific">Puccinia striiformis f. sp. tritici PST-78</name>
    <dbReference type="NCBI Taxonomy" id="1165861"/>
    <lineage>
        <taxon>Eukaryota</taxon>
        <taxon>Fungi</taxon>
        <taxon>Dikarya</taxon>
        <taxon>Basidiomycota</taxon>
        <taxon>Pucciniomycotina</taxon>
        <taxon>Pucciniomycetes</taxon>
        <taxon>Pucciniales</taxon>
        <taxon>Pucciniaceae</taxon>
        <taxon>Puccinia</taxon>
    </lineage>
</organism>
<dbReference type="GO" id="GO:0008270">
    <property type="term" value="F:zinc ion binding"/>
    <property type="evidence" value="ECO:0007669"/>
    <property type="project" value="UniProtKB-KW"/>
</dbReference>
<evidence type="ECO:0000313" key="7">
    <source>
        <dbReference type="Proteomes" id="UP000054564"/>
    </source>
</evidence>